<keyword evidence="3" id="KW-1185">Reference proteome</keyword>
<sequence length="373" mass="40793">MRPGSLMAQVIAVISRRTPAFQPGPGEPHTFGRRLTLALHRDDGGSSMRGPGRERVARSAAETGSDEEHQVLSPTSQVVVEAFTVGDAMMGAVSDALVELAEMLRRLPARQRVETRRFLPADLLDTLAAAANLYMAVVKLGMGLEQVATSQNSELAEDVVQSLRDLARDVDREARIVVRYLVATTEAERTRARTLGFPADIDLEPLHAIRRGLEIRADLVDIGDLLELSRHLRMKTDARPFAASRLIPMVVDVSVIDNAPVSQFADHLSDALLHILRPVYAEPVTLTELGYLSARLDTVRTLLHNVVGADLRNVDLDSAPLIGLVWSSTTQWPPGFRDRVTADSIPVGDDLFQVIGPGNYRPMPAQPHVPKPT</sequence>
<gene>
    <name evidence="2" type="ORF">CFP71_27800</name>
</gene>
<evidence type="ECO:0000256" key="1">
    <source>
        <dbReference type="SAM" id="MobiDB-lite"/>
    </source>
</evidence>
<evidence type="ECO:0000313" key="3">
    <source>
        <dbReference type="Proteomes" id="UP000215223"/>
    </source>
</evidence>
<evidence type="ECO:0000313" key="2">
    <source>
        <dbReference type="EMBL" id="OXM50241.1"/>
    </source>
</evidence>
<dbReference type="Proteomes" id="UP000215223">
    <property type="component" value="Unassembled WGS sequence"/>
</dbReference>
<name>A0A229RUS0_9PSEU</name>
<reference evidence="2 3" key="1">
    <citation type="submission" date="2017-07" db="EMBL/GenBank/DDBJ databases">
        <title>Amycolatopsis thailandensis Genome sequencing and assembly.</title>
        <authorList>
            <person name="Kaur N."/>
            <person name="Mayilraj S."/>
        </authorList>
    </citation>
    <scope>NUCLEOTIDE SEQUENCE [LARGE SCALE GENOMIC DNA]</scope>
    <source>
        <strain evidence="2 3">JCM 16380</strain>
    </source>
</reference>
<dbReference type="EMBL" id="NMQT01000102">
    <property type="protein sequence ID" value="OXM50241.1"/>
    <property type="molecule type" value="Genomic_DNA"/>
</dbReference>
<accession>A0A229RUS0</accession>
<organism evidence="2 3">
    <name type="scientific">Amycolatopsis thailandensis</name>
    <dbReference type="NCBI Taxonomy" id="589330"/>
    <lineage>
        <taxon>Bacteria</taxon>
        <taxon>Bacillati</taxon>
        <taxon>Actinomycetota</taxon>
        <taxon>Actinomycetes</taxon>
        <taxon>Pseudonocardiales</taxon>
        <taxon>Pseudonocardiaceae</taxon>
        <taxon>Amycolatopsis</taxon>
    </lineage>
</organism>
<proteinExistence type="predicted"/>
<dbReference type="AlphaFoldDB" id="A0A229RUS0"/>
<protein>
    <submittedName>
        <fullName evidence="2">Uncharacterized protein</fullName>
    </submittedName>
</protein>
<feature type="region of interest" description="Disordered" evidence="1">
    <location>
        <begin position="41"/>
        <end position="73"/>
    </location>
</feature>
<comment type="caution">
    <text evidence="2">The sequence shown here is derived from an EMBL/GenBank/DDBJ whole genome shotgun (WGS) entry which is preliminary data.</text>
</comment>